<dbReference type="InterPro" id="IPR000182">
    <property type="entry name" value="GNAT_dom"/>
</dbReference>
<feature type="domain" description="N-acetyltransferase" evidence="1">
    <location>
        <begin position="205"/>
        <end position="268"/>
    </location>
</feature>
<dbReference type="Proteomes" id="UP001391051">
    <property type="component" value="Unassembled WGS sequence"/>
</dbReference>
<dbReference type="Pfam" id="PF00583">
    <property type="entry name" value="Acetyltransf_1"/>
    <property type="match status" value="1"/>
</dbReference>
<evidence type="ECO:0000259" key="1">
    <source>
        <dbReference type="Pfam" id="PF00583"/>
    </source>
</evidence>
<reference evidence="2 3" key="1">
    <citation type="submission" date="2023-01" db="EMBL/GenBank/DDBJ databases">
        <title>Analysis of 21 Apiospora genomes using comparative genomics revels a genus with tremendous synthesis potential of carbohydrate active enzymes and secondary metabolites.</title>
        <authorList>
            <person name="Sorensen T."/>
        </authorList>
    </citation>
    <scope>NUCLEOTIDE SEQUENCE [LARGE SCALE GENOMIC DNA]</scope>
    <source>
        <strain evidence="2 3">CBS 24483</strain>
    </source>
</reference>
<dbReference type="SUPFAM" id="SSF55729">
    <property type="entry name" value="Acyl-CoA N-acyltransferases (Nat)"/>
    <property type="match status" value="1"/>
</dbReference>
<dbReference type="EMBL" id="JAQQWE010000009">
    <property type="protein sequence ID" value="KAK7941234.1"/>
    <property type="molecule type" value="Genomic_DNA"/>
</dbReference>
<keyword evidence="3" id="KW-1185">Reference proteome</keyword>
<comment type="caution">
    <text evidence="2">The sequence shown here is derived from an EMBL/GenBank/DDBJ whole genome shotgun (WGS) entry which is preliminary data.</text>
</comment>
<dbReference type="RefSeq" id="XP_066693986.1">
    <property type="nucleotide sequence ID" value="XM_066849843.1"/>
</dbReference>
<dbReference type="Gene3D" id="3.40.630.30">
    <property type="match status" value="1"/>
</dbReference>
<protein>
    <recommendedName>
        <fullName evidence="1">N-acetyltransferase domain-containing protein</fullName>
    </recommendedName>
</protein>
<accession>A0ABR1PW38</accession>
<dbReference type="InterPro" id="IPR016181">
    <property type="entry name" value="Acyl_CoA_acyltransferase"/>
</dbReference>
<evidence type="ECO:0000313" key="3">
    <source>
        <dbReference type="Proteomes" id="UP001391051"/>
    </source>
</evidence>
<organism evidence="2 3">
    <name type="scientific">Apiospora aurea</name>
    <dbReference type="NCBI Taxonomy" id="335848"/>
    <lineage>
        <taxon>Eukaryota</taxon>
        <taxon>Fungi</taxon>
        <taxon>Dikarya</taxon>
        <taxon>Ascomycota</taxon>
        <taxon>Pezizomycotina</taxon>
        <taxon>Sordariomycetes</taxon>
        <taxon>Xylariomycetidae</taxon>
        <taxon>Amphisphaeriales</taxon>
        <taxon>Apiosporaceae</taxon>
        <taxon>Apiospora</taxon>
    </lineage>
</organism>
<proteinExistence type="predicted"/>
<sequence>MSIPDGGGGDVFIKFPGGITEHARILYASDAALPSPTNGTGVAAATRLDTQNHYHSFTAAYLDISRGPETQMWMYSTLERYGSSEMEEKKEQRQRALHHTVSLLRAARRIREHHVATPSQSSPLGPCILAGTLNEALRIALRDESGVASSHVSLYDKWLLDVRGLPLVGNGKEEPLLEPGMRWGAVRREDIALVLSRSDVPRKDQGPDASLSSLHCEESYRGRGYAKAVATKLIKDHLKDYGGGDSTLCCAEVASNNLSSQGVCKSLGGKIGWAVSW</sequence>
<evidence type="ECO:0000313" key="2">
    <source>
        <dbReference type="EMBL" id="KAK7941234.1"/>
    </source>
</evidence>
<gene>
    <name evidence="2" type="ORF">PG986_013621</name>
</gene>
<dbReference type="GeneID" id="92082905"/>
<name>A0ABR1PW38_9PEZI</name>